<dbReference type="PANTHER" id="PTHR10083:SF375">
    <property type="entry name" value="BPTI_KUNITZ INHIBITOR DOMAIN-CONTAINING PROTEIN"/>
    <property type="match status" value="1"/>
</dbReference>
<name>A0A672UAF5_STRHB</name>
<dbReference type="Pfam" id="PF00014">
    <property type="entry name" value="Kunitz_BPTI"/>
    <property type="match status" value="1"/>
</dbReference>
<feature type="signal peptide" evidence="2">
    <location>
        <begin position="1"/>
        <end position="26"/>
    </location>
</feature>
<evidence type="ECO:0000313" key="5">
    <source>
        <dbReference type="Proteomes" id="UP000472266"/>
    </source>
</evidence>
<accession>A0A672UAF5</accession>
<keyword evidence="2" id="KW-0732">Signal</keyword>
<dbReference type="InterPro" id="IPR002223">
    <property type="entry name" value="Kunitz_BPTI"/>
</dbReference>
<evidence type="ECO:0000313" key="4">
    <source>
        <dbReference type="Ensembl" id="ENSSHBP00005011688.1"/>
    </source>
</evidence>
<reference evidence="4" key="2">
    <citation type="submission" date="2025-08" db="UniProtKB">
        <authorList>
            <consortium name="Ensembl"/>
        </authorList>
    </citation>
    <scope>IDENTIFICATION</scope>
</reference>
<dbReference type="OMA" id="SANKQCE"/>
<evidence type="ECO:0000259" key="3">
    <source>
        <dbReference type="PROSITE" id="PS50279"/>
    </source>
</evidence>
<evidence type="ECO:0000256" key="2">
    <source>
        <dbReference type="SAM" id="SignalP"/>
    </source>
</evidence>
<dbReference type="PRINTS" id="PR00759">
    <property type="entry name" value="BASICPTASE"/>
</dbReference>
<dbReference type="GO" id="GO:0004867">
    <property type="term" value="F:serine-type endopeptidase inhibitor activity"/>
    <property type="evidence" value="ECO:0007669"/>
    <property type="project" value="InterPro"/>
</dbReference>
<dbReference type="SUPFAM" id="SSF57362">
    <property type="entry name" value="BPTI-like"/>
    <property type="match status" value="1"/>
</dbReference>
<dbReference type="Proteomes" id="UP000472266">
    <property type="component" value="Chromosome 6"/>
</dbReference>
<dbReference type="InterPro" id="IPR036880">
    <property type="entry name" value="Kunitz_BPTI_sf"/>
</dbReference>
<dbReference type="InterPro" id="IPR020901">
    <property type="entry name" value="Prtase_inh_Kunz-CS"/>
</dbReference>
<sequence>MCRVCAVVALSELACQLCLRALLCHADTCREAKDEGTCRNFVLKWYYDPATKSCARFWYGGCGGNDNRFNTQKECEKFCVPGKQQTCSWGGVGHVSALVEGVPARGRGLELDEL</sequence>
<dbReference type="GeneTree" id="ENSGT00940000171532"/>
<dbReference type="PROSITE" id="PS50279">
    <property type="entry name" value="BPTI_KUNITZ_2"/>
    <property type="match status" value="1"/>
</dbReference>
<proteinExistence type="predicted"/>
<dbReference type="PROSITE" id="PS00280">
    <property type="entry name" value="BPTI_KUNITZ_1"/>
    <property type="match status" value="1"/>
</dbReference>
<dbReference type="GO" id="GO:0005615">
    <property type="term" value="C:extracellular space"/>
    <property type="evidence" value="ECO:0007669"/>
    <property type="project" value="TreeGrafter"/>
</dbReference>
<evidence type="ECO:0000256" key="1">
    <source>
        <dbReference type="ARBA" id="ARBA00023157"/>
    </source>
</evidence>
<dbReference type="Gene3D" id="4.10.410.10">
    <property type="entry name" value="Pancreatic trypsin inhibitor Kunitz domain"/>
    <property type="match status" value="1"/>
</dbReference>
<feature type="chain" id="PRO_5025638853" description="BPTI/Kunitz inhibitor domain-containing protein" evidence="2">
    <location>
        <begin position="27"/>
        <end position="114"/>
    </location>
</feature>
<keyword evidence="5" id="KW-1185">Reference proteome</keyword>
<keyword evidence="1" id="KW-1015">Disulfide bond</keyword>
<feature type="domain" description="BPTI/Kunitz inhibitor" evidence="3">
    <location>
        <begin position="29"/>
        <end position="79"/>
    </location>
</feature>
<dbReference type="SMART" id="SM00131">
    <property type="entry name" value="KU"/>
    <property type="match status" value="1"/>
</dbReference>
<reference evidence="4 5" key="1">
    <citation type="submission" date="2019-11" db="EMBL/GenBank/DDBJ databases">
        <title>Strigops habroptila (kakapo) genome, bStrHab1, primary haplotype, v2.</title>
        <authorList>
            <person name="Jarvis E.D."/>
            <person name="Howard J."/>
            <person name="Rhie A."/>
            <person name="Phillippy A."/>
            <person name="Korlach J."/>
            <person name="Digby A."/>
            <person name="Iorns D."/>
            <person name="Eason D."/>
            <person name="Robertson B."/>
            <person name="Raemaekers T."/>
            <person name="Howe K."/>
            <person name="Lewin H."/>
            <person name="Damas J."/>
            <person name="Hastie A."/>
            <person name="Tracey A."/>
            <person name="Chow W."/>
            <person name="Fedrigo O."/>
        </authorList>
    </citation>
    <scope>NUCLEOTIDE SEQUENCE [LARGE SCALE GENOMIC DNA]</scope>
</reference>
<dbReference type="PANTHER" id="PTHR10083">
    <property type="entry name" value="KUNITZ-TYPE PROTEASE INHIBITOR-RELATED"/>
    <property type="match status" value="1"/>
</dbReference>
<reference evidence="4" key="3">
    <citation type="submission" date="2025-09" db="UniProtKB">
        <authorList>
            <consortium name="Ensembl"/>
        </authorList>
    </citation>
    <scope>IDENTIFICATION</scope>
</reference>
<dbReference type="Ensembl" id="ENSSHBT00005014082.1">
    <property type="protein sequence ID" value="ENSSHBP00005011688.1"/>
    <property type="gene ID" value="ENSSHBG00005010204.1"/>
</dbReference>
<dbReference type="FunFam" id="4.10.410.10:FF:000020">
    <property type="entry name" value="Collagen, type VI, alpha 3"/>
    <property type="match status" value="1"/>
</dbReference>
<protein>
    <recommendedName>
        <fullName evidence="3">BPTI/Kunitz inhibitor domain-containing protein</fullName>
    </recommendedName>
</protein>
<dbReference type="AlphaFoldDB" id="A0A672UAF5"/>
<dbReference type="InterPro" id="IPR050098">
    <property type="entry name" value="TFPI/VKTCI-like"/>
</dbReference>
<dbReference type="InParanoid" id="A0A672UAF5"/>
<organism evidence="4 5">
    <name type="scientific">Strigops habroptila</name>
    <name type="common">Kakapo</name>
    <dbReference type="NCBI Taxonomy" id="2489341"/>
    <lineage>
        <taxon>Eukaryota</taxon>
        <taxon>Metazoa</taxon>
        <taxon>Chordata</taxon>
        <taxon>Craniata</taxon>
        <taxon>Vertebrata</taxon>
        <taxon>Euteleostomi</taxon>
        <taxon>Archelosauria</taxon>
        <taxon>Archosauria</taxon>
        <taxon>Dinosauria</taxon>
        <taxon>Saurischia</taxon>
        <taxon>Theropoda</taxon>
        <taxon>Coelurosauria</taxon>
        <taxon>Aves</taxon>
        <taxon>Neognathae</taxon>
        <taxon>Neoaves</taxon>
        <taxon>Telluraves</taxon>
        <taxon>Australaves</taxon>
        <taxon>Psittaciformes</taxon>
        <taxon>Psittacidae</taxon>
        <taxon>Strigops</taxon>
    </lineage>
</organism>